<evidence type="ECO:0000313" key="2">
    <source>
        <dbReference type="EMBL" id="KAF2423791.1"/>
    </source>
</evidence>
<comment type="caution">
    <text evidence="2">The sequence shown here is derived from an EMBL/GenBank/DDBJ whole genome shotgun (WGS) entry which is preliminary data.</text>
</comment>
<name>A0A9P4NJM3_9PEZI</name>
<evidence type="ECO:0000313" key="3">
    <source>
        <dbReference type="Proteomes" id="UP000800235"/>
    </source>
</evidence>
<gene>
    <name evidence="2" type="ORF">EJ08DRAFT_618191</name>
</gene>
<organism evidence="2 3">
    <name type="scientific">Tothia fuscella</name>
    <dbReference type="NCBI Taxonomy" id="1048955"/>
    <lineage>
        <taxon>Eukaryota</taxon>
        <taxon>Fungi</taxon>
        <taxon>Dikarya</taxon>
        <taxon>Ascomycota</taxon>
        <taxon>Pezizomycotina</taxon>
        <taxon>Dothideomycetes</taxon>
        <taxon>Pleosporomycetidae</taxon>
        <taxon>Venturiales</taxon>
        <taxon>Cylindrosympodiaceae</taxon>
        <taxon>Tothia</taxon>
    </lineage>
</organism>
<feature type="non-terminal residue" evidence="2">
    <location>
        <position position="204"/>
    </location>
</feature>
<dbReference type="PANTHER" id="PTHR24148:SF73">
    <property type="entry name" value="HET DOMAIN PROTEIN (AFU_ORTHOLOGUE AFUA_8G01020)"/>
    <property type="match status" value="1"/>
</dbReference>
<sequence length="204" mass="22968">MAKIFKGLKTNIGYYPLDDASAEIRLLELLPSGTTSVEKSPQIQCRLAHVSLDDESEYTALSYVWGQRGSSHFPSSVLSEIRVTSNLEAALKHIRKESESVMLWVDAICIDQTNNQEKNIQVGRMGSIFEKAMETIVWLGPAADESDLLLEIFEETLPDARLMDMKTKSVATEVARAVAFPSQAAAALFRREWWSRVWVLQEFI</sequence>
<keyword evidence="3" id="KW-1185">Reference proteome</keyword>
<dbReference type="Proteomes" id="UP000800235">
    <property type="component" value="Unassembled WGS sequence"/>
</dbReference>
<dbReference type="AlphaFoldDB" id="A0A9P4NJM3"/>
<accession>A0A9P4NJM3</accession>
<reference evidence="2" key="1">
    <citation type="journal article" date="2020" name="Stud. Mycol.">
        <title>101 Dothideomycetes genomes: a test case for predicting lifestyles and emergence of pathogens.</title>
        <authorList>
            <person name="Haridas S."/>
            <person name="Albert R."/>
            <person name="Binder M."/>
            <person name="Bloem J."/>
            <person name="Labutti K."/>
            <person name="Salamov A."/>
            <person name="Andreopoulos B."/>
            <person name="Baker S."/>
            <person name="Barry K."/>
            <person name="Bills G."/>
            <person name="Bluhm B."/>
            <person name="Cannon C."/>
            <person name="Castanera R."/>
            <person name="Culley D."/>
            <person name="Daum C."/>
            <person name="Ezra D."/>
            <person name="Gonzalez J."/>
            <person name="Henrissat B."/>
            <person name="Kuo A."/>
            <person name="Liang C."/>
            <person name="Lipzen A."/>
            <person name="Lutzoni F."/>
            <person name="Magnuson J."/>
            <person name="Mondo S."/>
            <person name="Nolan M."/>
            <person name="Ohm R."/>
            <person name="Pangilinan J."/>
            <person name="Park H.-J."/>
            <person name="Ramirez L."/>
            <person name="Alfaro M."/>
            <person name="Sun H."/>
            <person name="Tritt A."/>
            <person name="Yoshinaga Y."/>
            <person name="Zwiers L.-H."/>
            <person name="Turgeon B."/>
            <person name="Goodwin S."/>
            <person name="Spatafora J."/>
            <person name="Crous P."/>
            <person name="Grigoriev I."/>
        </authorList>
    </citation>
    <scope>NUCLEOTIDE SEQUENCE</scope>
    <source>
        <strain evidence="2">CBS 130266</strain>
    </source>
</reference>
<proteinExistence type="predicted"/>
<evidence type="ECO:0000259" key="1">
    <source>
        <dbReference type="Pfam" id="PF06985"/>
    </source>
</evidence>
<dbReference type="PANTHER" id="PTHR24148">
    <property type="entry name" value="ANKYRIN REPEAT DOMAIN-CONTAINING PROTEIN 39 HOMOLOG-RELATED"/>
    <property type="match status" value="1"/>
</dbReference>
<dbReference type="InterPro" id="IPR052895">
    <property type="entry name" value="HetReg/Transcr_Mod"/>
</dbReference>
<dbReference type="InterPro" id="IPR010730">
    <property type="entry name" value="HET"/>
</dbReference>
<protein>
    <submittedName>
        <fullName evidence="2">HET-domain-containing protein</fullName>
    </submittedName>
</protein>
<dbReference type="Pfam" id="PF06985">
    <property type="entry name" value="HET"/>
    <property type="match status" value="1"/>
</dbReference>
<dbReference type="OrthoDB" id="2157530at2759"/>
<feature type="domain" description="Heterokaryon incompatibility" evidence="1">
    <location>
        <begin position="58"/>
        <end position="202"/>
    </location>
</feature>
<dbReference type="EMBL" id="MU007077">
    <property type="protein sequence ID" value="KAF2423791.1"/>
    <property type="molecule type" value="Genomic_DNA"/>
</dbReference>